<dbReference type="EMBL" id="NAJL01000015">
    <property type="protein sequence ID" value="TKA29289.1"/>
    <property type="molecule type" value="Genomic_DNA"/>
</dbReference>
<dbReference type="Proteomes" id="UP000308549">
    <property type="component" value="Unassembled WGS sequence"/>
</dbReference>
<accession>A0A4V5N4V3</accession>
<name>A0A4V5N4V3_9PEZI</name>
<keyword evidence="2" id="KW-1185">Reference proteome</keyword>
<evidence type="ECO:0000313" key="2">
    <source>
        <dbReference type="Proteomes" id="UP000308549"/>
    </source>
</evidence>
<proteinExistence type="predicted"/>
<dbReference type="PANTHER" id="PTHR42085:SF1">
    <property type="entry name" value="F-BOX DOMAIN-CONTAINING PROTEIN"/>
    <property type="match status" value="1"/>
</dbReference>
<organism evidence="1 2">
    <name type="scientific">Salinomyces thailandicus</name>
    <dbReference type="NCBI Taxonomy" id="706561"/>
    <lineage>
        <taxon>Eukaryota</taxon>
        <taxon>Fungi</taxon>
        <taxon>Dikarya</taxon>
        <taxon>Ascomycota</taxon>
        <taxon>Pezizomycotina</taxon>
        <taxon>Dothideomycetes</taxon>
        <taxon>Dothideomycetidae</taxon>
        <taxon>Mycosphaerellales</taxon>
        <taxon>Teratosphaeriaceae</taxon>
        <taxon>Salinomyces</taxon>
    </lineage>
</organism>
<protein>
    <submittedName>
        <fullName evidence="1">Uncharacterized protein</fullName>
    </submittedName>
</protein>
<gene>
    <name evidence="1" type="ORF">B0A50_03799</name>
</gene>
<reference evidence="1 2" key="1">
    <citation type="submission" date="2017-03" db="EMBL/GenBank/DDBJ databases">
        <title>Genomes of endolithic fungi from Antarctica.</title>
        <authorList>
            <person name="Coleine C."/>
            <person name="Masonjones S."/>
            <person name="Stajich J.E."/>
        </authorList>
    </citation>
    <scope>NUCLEOTIDE SEQUENCE [LARGE SCALE GENOMIC DNA]</scope>
    <source>
        <strain evidence="1 2">CCFEE 6315</strain>
    </source>
</reference>
<dbReference type="InterPro" id="IPR038883">
    <property type="entry name" value="AN11006-like"/>
</dbReference>
<dbReference type="OrthoDB" id="3816007at2759"/>
<evidence type="ECO:0000313" key="1">
    <source>
        <dbReference type="EMBL" id="TKA29289.1"/>
    </source>
</evidence>
<dbReference type="PANTHER" id="PTHR42085">
    <property type="entry name" value="F-BOX DOMAIN-CONTAINING PROTEIN"/>
    <property type="match status" value="1"/>
</dbReference>
<dbReference type="AlphaFoldDB" id="A0A4V5N4V3"/>
<sequence>MVATQRYTIPSRVITPSQCIITQPSTLPPLIESVMDNSPLNKLPQELRDDIYERVLTQAGPVAAHLRMSGTLRMHRTGLYGRNDSNAETERLPAAVALTGLPLTCKQMRREIGPMFFDVNSFHITCIGLLEDDTEADDDDTSPEMAAPTMPFDDLDTQLLPRYLSHIQDLTISLVDKVYLETIDLATLRQVGHSLRGLKARLHEQAKLAAEVSFDRLDADLPAGMEDEPLTVTVRTPVGDVYRAQGVLGAAIKERYDIVVAAKPEVDPELAWVAFWDFGEEVWGLVVAIAG</sequence>
<comment type="caution">
    <text evidence="1">The sequence shown here is derived from an EMBL/GenBank/DDBJ whole genome shotgun (WGS) entry which is preliminary data.</text>
</comment>